<evidence type="ECO:0000259" key="4">
    <source>
        <dbReference type="Pfam" id="PF12246"/>
    </source>
</evidence>
<dbReference type="CDD" id="cd09858">
    <property type="entry name" value="PIN_MKT1"/>
    <property type="match status" value="1"/>
</dbReference>
<dbReference type="GO" id="GO:0003730">
    <property type="term" value="F:mRNA 3'-UTR binding"/>
    <property type="evidence" value="ECO:0007669"/>
    <property type="project" value="TreeGrafter"/>
</dbReference>
<dbReference type="InterPro" id="IPR022039">
    <property type="entry name" value="MKT1_C"/>
</dbReference>
<organism evidence="6 7">
    <name type="scientific">Rhizoctonia solani</name>
    <dbReference type="NCBI Taxonomy" id="456999"/>
    <lineage>
        <taxon>Eukaryota</taxon>
        <taxon>Fungi</taxon>
        <taxon>Dikarya</taxon>
        <taxon>Basidiomycota</taxon>
        <taxon>Agaricomycotina</taxon>
        <taxon>Agaricomycetes</taxon>
        <taxon>Cantharellales</taxon>
        <taxon>Ceratobasidiaceae</taxon>
        <taxon>Rhizoctonia</taxon>
    </lineage>
</organism>
<accession>A0A8H3C6Q9</accession>
<evidence type="ECO:0000259" key="5">
    <source>
        <dbReference type="Pfam" id="PF12247"/>
    </source>
</evidence>
<evidence type="ECO:0000259" key="3">
    <source>
        <dbReference type="Pfam" id="PF00752"/>
    </source>
</evidence>
<protein>
    <recommendedName>
        <fullName evidence="8">XPG-I domain-containing protein</fullName>
    </recommendedName>
</protein>
<dbReference type="InterPro" id="IPR006084">
    <property type="entry name" value="XPG/Rad2"/>
</dbReference>
<evidence type="ECO:0000313" key="6">
    <source>
        <dbReference type="EMBL" id="CAE6475375.1"/>
    </source>
</evidence>
<dbReference type="EMBL" id="CAJMWY010001787">
    <property type="protein sequence ID" value="CAE6475375.1"/>
    <property type="molecule type" value="Genomic_DNA"/>
</dbReference>
<dbReference type="AlphaFoldDB" id="A0A8H3C6Q9"/>
<dbReference type="Proteomes" id="UP000663861">
    <property type="component" value="Unassembled WGS sequence"/>
</dbReference>
<dbReference type="InterPro" id="IPR029060">
    <property type="entry name" value="PIN-like_dom_sf"/>
</dbReference>
<dbReference type="GO" id="GO:0004518">
    <property type="term" value="F:nuclease activity"/>
    <property type="evidence" value="ECO:0007669"/>
    <property type="project" value="InterPro"/>
</dbReference>
<feature type="domain" description="XPG N-terminal" evidence="3">
    <location>
        <begin position="1"/>
        <end position="100"/>
    </location>
</feature>
<dbReference type="Pfam" id="PF00752">
    <property type="entry name" value="XPG_N"/>
    <property type="match status" value="1"/>
</dbReference>
<name>A0A8H3C6Q9_9AGAM</name>
<sequence>MVIKNLDSYISERKHDQTLPLSTLAESRLGIDAFHYLSNLLDNPSTREPYLAATGGIPLSLPSRIEQDLRALEKLHIKPVFVFPGLPPSKRINKNTPQQNAAKQMEALAARREAWSCYESGRNDQATKLFESRSNVDQWDLWRPVLRIFRHRNVEFIIAPYSSLAQLVYLQRHPKSYVHALYGPSELLLYPGVEKVILSLDLSAQSNFTFVTKSKMLTDLQLNEEQFLDLGLLCGSEYSPTLPPHANETSIKPFVDFLRYYKSGFVCITSAFLDNPLMKQTNYAETFARARCMVKFALVLSSEGSVVPLPIALSTGPTGSTTAADIPSDLHDIFTNRLPDEVFYYLSRGLFTPQALVWLTSGQVIENPPLDNGETNEYRRFVKDVITEGATGPRATALALITSVLHSSWQKTRVTTHFWYDNNPKNFISPNGAQTTSLVERVVNWNVPSSIVEDELRRQSSSTIDFALCLGATVTDKLASRTRTKPNPNHPLEKKDEVVANVIWRFLELRGFLLHAHTHSPLARALHTALGTVRVNDKFQDSMYLFLEMVRAGVIHGNLWSGRAYSGGPSFGEDEEKKSMLLIMRVLSIVPLSCLPQPWSGPLSRELLVFNSFLRSLSKALRTLVETVALNMLLQQHARRPREDLLEIAVSLPFQQEVNTGYGILAKVYLDAQHARRPREDLLEIAVSLPFQQEVNTGYGILAKVYLDALVAINGGPVKSRDDEGVQDAKDGAMELVEETFTGVKYPRSEVERGFRFWDAALATIRNLSQDASGSAGPTVSPDLVESFEKAQAWLAPMRP</sequence>
<evidence type="ECO:0008006" key="8">
    <source>
        <dbReference type="Google" id="ProtNLM"/>
    </source>
</evidence>
<dbReference type="CDD" id="cd09902">
    <property type="entry name" value="H3TH_MKT1"/>
    <property type="match status" value="1"/>
</dbReference>
<dbReference type="Gene3D" id="3.40.50.1010">
    <property type="entry name" value="5'-nuclease"/>
    <property type="match status" value="1"/>
</dbReference>
<feature type="domain" description="Post-transcriptional regulator MKT1 N-terminal" evidence="5">
    <location>
        <begin position="327"/>
        <end position="420"/>
    </location>
</feature>
<dbReference type="InterPro" id="IPR037314">
    <property type="entry name" value="MKT1_H3TH"/>
</dbReference>
<comment type="caution">
    <text evidence="6">The sequence shown here is derived from an EMBL/GenBank/DDBJ whole genome shotgun (WGS) entry which is preliminary data.</text>
</comment>
<feature type="domain" description="Post-transcriptional regulator MKT1 C-terminal" evidence="4">
    <location>
        <begin position="673"/>
        <end position="796"/>
    </location>
</feature>
<dbReference type="InterPro" id="IPR022040">
    <property type="entry name" value="MKT1_N"/>
</dbReference>
<evidence type="ECO:0000256" key="1">
    <source>
        <dbReference type="ARBA" id="ARBA00022845"/>
    </source>
</evidence>
<dbReference type="PANTHER" id="PTHR11081:SF32">
    <property type="entry name" value="POST-TRANSCRIPTIONAL REGULATOR MKT1"/>
    <property type="match status" value="1"/>
</dbReference>
<dbReference type="PANTHER" id="PTHR11081">
    <property type="entry name" value="FLAP ENDONUCLEASE FAMILY MEMBER"/>
    <property type="match status" value="1"/>
</dbReference>
<dbReference type="Pfam" id="PF12246">
    <property type="entry name" value="MKT1_C"/>
    <property type="match status" value="2"/>
</dbReference>
<evidence type="ECO:0000313" key="7">
    <source>
        <dbReference type="Proteomes" id="UP000663861"/>
    </source>
</evidence>
<evidence type="ECO:0000256" key="2">
    <source>
        <dbReference type="ARBA" id="ARBA00024023"/>
    </source>
</evidence>
<reference evidence="6" key="1">
    <citation type="submission" date="2021-01" db="EMBL/GenBank/DDBJ databases">
        <authorList>
            <person name="Kaushik A."/>
        </authorList>
    </citation>
    <scope>NUCLEOTIDE SEQUENCE</scope>
    <source>
        <strain evidence="6">AG4-RS23</strain>
    </source>
</reference>
<dbReference type="InterPro" id="IPR006085">
    <property type="entry name" value="XPG_DNA_repair_N"/>
</dbReference>
<gene>
    <name evidence="6" type="ORF">RDB_LOCUS89495</name>
</gene>
<dbReference type="SUPFAM" id="SSF88723">
    <property type="entry name" value="PIN domain-like"/>
    <property type="match status" value="1"/>
</dbReference>
<dbReference type="PRINTS" id="PR00853">
    <property type="entry name" value="XPGRADSUPER"/>
</dbReference>
<dbReference type="GO" id="GO:0006417">
    <property type="term" value="P:regulation of translation"/>
    <property type="evidence" value="ECO:0007669"/>
    <property type="project" value="UniProtKB-KW"/>
</dbReference>
<proteinExistence type="inferred from homology"/>
<keyword evidence="1" id="KW-0810">Translation regulation</keyword>
<dbReference type="Pfam" id="PF12247">
    <property type="entry name" value="MKT1_N"/>
    <property type="match status" value="1"/>
</dbReference>
<feature type="domain" description="Post-transcriptional regulator MKT1 C-terminal" evidence="4">
    <location>
        <begin position="505"/>
        <end position="672"/>
    </location>
</feature>
<comment type="similarity">
    <text evidence="2">Belongs to the XPG/RAD2 endonuclease family.</text>
</comment>